<reference evidence="3 4" key="1">
    <citation type="journal article" date="2022" name="bioRxiv">
        <title>Genomics of Preaxostyla Flagellates Illuminates Evolutionary Transitions and the Path Towards Mitochondrial Loss.</title>
        <authorList>
            <person name="Novak L.V.F."/>
            <person name="Treitli S.C."/>
            <person name="Pyrih J."/>
            <person name="Halakuc P."/>
            <person name="Pipaliya S.V."/>
            <person name="Vacek V."/>
            <person name="Brzon O."/>
            <person name="Soukal P."/>
            <person name="Eme L."/>
            <person name="Dacks J.B."/>
            <person name="Karnkowska A."/>
            <person name="Elias M."/>
            <person name="Hampl V."/>
        </authorList>
    </citation>
    <scope>NUCLEOTIDE SEQUENCE [LARGE SCALE GENOMIC DNA]</scope>
    <source>
        <strain evidence="3">NAU3</strain>
        <tissue evidence="3">Gut</tissue>
    </source>
</reference>
<evidence type="ECO:0008006" key="5">
    <source>
        <dbReference type="Google" id="ProtNLM"/>
    </source>
</evidence>
<gene>
    <name evidence="3" type="ORF">BLNAU_2071</name>
</gene>
<evidence type="ECO:0000313" key="4">
    <source>
        <dbReference type="Proteomes" id="UP001281761"/>
    </source>
</evidence>
<name>A0ABQ9YH18_9EUKA</name>
<accession>A0ABQ9YH18</accession>
<organism evidence="3 4">
    <name type="scientific">Blattamonas nauphoetae</name>
    <dbReference type="NCBI Taxonomy" id="2049346"/>
    <lineage>
        <taxon>Eukaryota</taxon>
        <taxon>Metamonada</taxon>
        <taxon>Preaxostyla</taxon>
        <taxon>Oxymonadida</taxon>
        <taxon>Blattamonas</taxon>
    </lineage>
</organism>
<keyword evidence="2" id="KW-0472">Membrane</keyword>
<evidence type="ECO:0000313" key="3">
    <source>
        <dbReference type="EMBL" id="KAK2963048.1"/>
    </source>
</evidence>
<feature type="region of interest" description="Disordered" evidence="1">
    <location>
        <begin position="1178"/>
        <end position="1218"/>
    </location>
</feature>
<protein>
    <recommendedName>
        <fullName evidence="5">IPT/TIG domain-containing protein</fullName>
    </recommendedName>
</protein>
<sequence>MINFAVSPTATITVPDSPGRVEEAEGVILNGEQPTASVSVKGVNFPLSLTSMKVKRGSIEISSTSIVRDSASELTVEFGAGKEETSKAVQFGERYEMGFTVPVPAIVESTSTVLNSTTNEHFKVIVNGMNFEPGTEWILKLTSQKYEIFVTMKTDRMGESSWVKAGGSGEIGFGKTYTLSYMPQRLNDLERVVCKGVGLTTPTGPTLTEIKAELNPSNLNEGIVSLTVSPCAAGDFTLIVFDSSDRNKTEISIGPFSFAVSSTPTTQLHRVMIDPSETLWFGKTYTVKTLSSSTLIVSHVNLTLKVPDPPARISFATPTLSGMNKTLVTLSLTGEALPCGKEFGIVVKEMDRNSIKIGASEIVLTGTIGGPSGSTSTTCTTNVEIYTKTGTLEYSKKYKIISLSIVGFSGVVDSTVVFTVPDSPGRVEAMKTPKLSGEKTEVSVAVTGVGFAPTISSIVVKNGDTKIASTSVTFVSTTELTANFSTRKEESDKHLGFEKSYEIESVSGQSEIFLNSGVGFTVPLPRIVTLMMTELNKETNEHFKVIVGKENFVPGTEWTLKLKDREEEILATMKSETFGESSWVKASLTVSPCAAGDFTLIVFDSSDRNKTEISIGPFSFAVSSTPTTQLHRVMIESSETLWFGKQYTVKTLSSSTLIVNHTSPLFSVPAYPTLTKVDFSFATTSNTTFCLIVEGTDLPVGETFLVSLDGFDDKIEVRFITTSGGSSGELALGWSDTLQFDTAYPLLSVIHKGSLTVSIPSTHLSLQPIPRPNPLIVFVSDSGTSDPKLCGAVERPCSSVDVSMNLIDGVAAQSATIKLIRNTTISNPITVEADHELKIELASLTSSTLLIPSTASLGDSAGLVSVAGTLTLKEVKIEVKIDAVSFVLFDVKGGELVMESVQISGVGSSSAVVDGIEGLSSWETGLIKLHESNCSLTSCVLSSIGMGEIWMESSNLSLMSTEIVHSGSRFSLFPSAQQDVMCESGNISIVPLSSDTSEDRWISSTSECSVTLNGSELKSPHFVPWIDVTKSKSTLSKKKDSFSVLIVGSKLIPCDLKLEVSELSSSSSNTDPVVIPLSFSSVVLWNETHINVSIAMSSLSSLSMDSEWTARIVFGNGEHTDSFTFLESLKVRRAHALRQSLPWLIPVIVCSVLLLLAVIVVVVVVICRRRRMATKSDSSTIVNQPSLSENEAVENSVEAPTGKASDDNVDRRGELDADDRRRMDETVVAMKCEGQFEMEMVDGKNTLFNRMHFGDGVGCGKRREIENWPVKLCPVELDLNTNRGWRDDIKESIHRMPVKEDISCPHTREESWGSIKEQHGVWMKTESTQSIDVLLVEHQMLGTITLDRRKRSFSGDKVESTWEKIER</sequence>
<proteinExistence type="predicted"/>
<comment type="caution">
    <text evidence="3">The sequence shown here is derived from an EMBL/GenBank/DDBJ whole genome shotgun (WGS) entry which is preliminary data.</text>
</comment>
<evidence type="ECO:0000256" key="1">
    <source>
        <dbReference type="SAM" id="MobiDB-lite"/>
    </source>
</evidence>
<dbReference type="EMBL" id="JARBJD010000008">
    <property type="protein sequence ID" value="KAK2963048.1"/>
    <property type="molecule type" value="Genomic_DNA"/>
</dbReference>
<feature type="compositionally biased region" description="Polar residues" evidence="1">
    <location>
        <begin position="1178"/>
        <end position="1189"/>
    </location>
</feature>
<keyword evidence="2" id="KW-1133">Transmembrane helix</keyword>
<keyword evidence="2" id="KW-0812">Transmembrane</keyword>
<feature type="transmembrane region" description="Helical" evidence="2">
    <location>
        <begin position="1143"/>
        <end position="1167"/>
    </location>
</feature>
<keyword evidence="4" id="KW-1185">Reference proteome</keyword>
<dbReference type="Proteomes" id="UP001281761">
    <property type="component" value="Unassembled WGS sequence"/>
</dbReference>
<evidence type="ECO:0000256" key="2">
    <source>
        <dbReference type="SAM" id="Phobius"/>
    </source>
</evidence>
<feature type="compositionally biased region" description="Basic and acidic residues" evidence="1">
    <location>
        <begin position="1204"/>
        <end position="1218"/>
    </location>
</feature>